<comment type="caution">
    <text evidence="1">The sequence shown here is derived from an EMBL/GenBank/DDBJ whole genome shotgun (WGS) entry which is preliminary data.</text>
</comment>
<protein>
    <submittedName>
        <fullName evidence="1">647_t:CDS:1</fullName>
    </submittedName>
</protein>
<proteinExistence type="predicted"/>
<evidence type="ECO:0000313" key="2">
    <source>
        <dbReference type="Proteomes" id="UP000789901"/>
    </source>
</evidence>
<dbReference type="Proteomes" id="UP000789901">
    <property type="component" value="Unassembled WGS sequence"/>
</dbReference>
<sequence length="43" mass="4941">QHLHIYSDTDGTKFKGAFKDGGFGIVLQEREKLDNRGQLQTKY</sequence>
<feature type="non-terminal residue" evidence="1">
    <location>
        <position position="1"/>
    </location>
</feature>
<reference evidence="1 2" key="1">
    <citation type="submission" date="2021-06" db="EMBL/GenBank/DDBJ databases">
        <authorList>
            <person name="Kallberg Y."/>
            <person name="Tangrot J."/>
            <person name="Rosling A."/>
        </authorList>
    </citation>
    <scope>NUCLEOTIDE SEQUENCE [LARGE SCALE GENOMIC DNA]</scope>
    <source>
        <strain evidence="1 2">120-4 pot B 10/14</strain>
    </source>
</reference>
<evidence type="ECO:0000313" key="1">
    <source>
        <dbReference type="EMBL" id="CAG8834705.1"/>
    </source>
</evidence>
<accession>A0ABN7WKP1</accession>
<feature type="non-terminal residue" evidence="1">
    <location>
        <position position="43"/>
    </location>
</feature>
<keyword evidence="2" id="KW-1185">Reference proteome</keyword>
<name>A0ABN7WKP1_GIGMA</name>
<dbReference type="EMBL" id="CAJVQB010049973">
    <property type="protein sequence ID" value="CAG8834705.1"/>
    <property type="molecule type" value="Genomic_DNA"/>
</dbReference>
<gene>
    <name evidence="1" type="ORF">GMARGA_LOCUS32199</name>
</gene>
<organism evidence="1 2">
    <name type="scientific">Gigaspora margarita</name>
    <dbReference type="NCBI Taxonomy" id="4874"/>
    <lineage>
        <taxon>Eukaryota</taxon>
        <taxon>Fungi</taxon>
        <taxon>Fungi incertae sedis</taxon>
        <taxon>Mucoromycota</taxon>
        <taxon>Glomeromycotina</taxon>
        <taxon>Glomeromycetes</taxon>
        <taxon>Diversisporales</taxon>
        <taxon>Gigasporaceae</taxon>
        <taxon>Gigaspora</taxon>
    </lineage>
</organism>